<protein>
    <submittedName>
        <fullName evidence="2">Uncharacterized protein</fullName>
    </submittedName>
</protein>
<reference evidence="2 3" key="1">
    <citation type="submission" date="2024-10" db="EMBL/GenBank/DDBJ databases">
        <title>The Natural Products Discovery Center: Release of the First 8490 Sequenced Strains for Exploring Actinobacteria Biosynthetic Diversity.</title>
        <authorList>
            <person name="Kalkreuter E."/>
            <person name="Kautsar S.A."/>
            <person name="Yang D."/>
            <person name="Bader C.D."/>
            <person name="Teijaro C.N."/>
            <person name="Fluegel L."/>
            <person name="Davis C.M."/>
            <person name="Simpson J.R."/>
            <person name="Lauterbach L."/>
            <person name="Steele A.D."/>
            <person name="Gui C."/>
            <person name="Meng S."/>
            <person name="Li G."/>
            <person name="Viehrig K."/>
            <person name="Ye F."/>
            <person name="Su P."/>
            <person name="Kiefer A.F."/>
            <person name="Nichols A."/>
            <person name="Cepeda A.J."/>
            <person name="Yan W."/>
            <person name="Fan B."/>
            <person name="Jiang Y."/>
            <person name="Adhikari A."/>
            <person name="Zheng C.-J."/>
            <person name="Schuster L."/>
            <person name="Cowan T.M."/>
            <person name="Smanski M.J."/>
            <person name="Chevrette M.G."/>
            <person name="De Carvalho L.P.S."/>
            <person name="Shen B."/>
        </authorList>
    </citation>
    <scope>NUCLEOTIDE SEQUENCE [LARGE SCALE GENOMIC DNA]</scope>
    <source>
        <strain evidence="2 3">NPDC019275</strain>
    </source>
</reference>
<comment type="caution">
    <text evidence="2">The sequence shown here is derived from an EMBL/GenBank/DDBJ whole genome shotgun (WGS) entry which is preliminary data.</text>
</comment>
<organism evidence="2 3">
    <name type="scientific">Nocardia xishanensis</name>
    <dbReference type="NCBI Taxonomy" id="238964"/>
    <lineage>
        <taxon>Bacteria</taxon>
        <taxon>Bacillati</taxon>
        <taxon>Actinomycetota</taxon>
        <taxon>Actinomycetes</taxon>
        <taxon>Mycobacteriales</taxon>
        <taxon>Nocardiaceae</taxon>
        <taxon>Nocardia</taxon>
    </lineage>
</organism>
<evidence type="ECO:0000256" key="1">
    <source>
        <dbReference type="SAM" id="Phobius"/>
    </source>
</evidence>
<dbReference type="Proteomes" id="UP001611415">
    <property type="component" value="Unassembled WGS sequence"/>
</dbReference>
<evidence type="ECO:0000313" key="2">
    <source>
        <dbReference type="EMBL" id="MFI2478166.1"/>
    </source>
</evidence>
<proteinExistence type="predicted"/>
<sequence length="212" mass="23109">MKTITSTTTTITDPTELVMTGLGHVLIETASAGLVGIKWAVLFPMVSAPIALAITASVLLGPVAAAVVVGVSAAGMVLWRRRSPETFERWVSRRAQHRFLTWLRYRRRWTRLMTACHLTVTTDDRTTVPRLLGVQIGGSVDRVRVRMLPGHCPADWENRTAHLAHAFGAEECRVTITGPALVELAFRQGDSLAEPIALPHIEGGLSWGKEAA</sequence>
<feature type="transmembrane region" description="Helical" evidence="1">
    <location>
        <begin position="50"/>
        <end position="79"/>
    </location>
</feature>
<keyword evidence="1" id="KW-0812">Transmembrane</keyword>
<accession>A0ABW7XAM4</accession>
<keyword evidence="1" id="KW-1133">Transmembrane helix</keyword>
<name>A0ABW7XAM4_9NOCA</name>
<evidence type="ECO:0000313" key="3">
    <source>
        <dbReference type="Proteomes" id="UP001611415"/>
    </source>
</evidence>
<dbReference type="RefSeq" id="WP_397095656.1">
    <property type="nucleotide sequence ID" value="NZ_JBIRYO010000034.1"/>
</dbReference>
<keyword evidence="1" id="KW-0472">Membrane</keyword>
<keyword evidence="3" id="KW-1185">Reference proteome</keyword>
<dbReference type="EMBL" id="JBIRYO010000034">
    <property type="protein sequence ID" value="MFI2478166.1"/>
    <property type="molecule type" value="Genomic_DNA"/>
</dbReference>
<gene>
    <name evidence="2" type="ORF">ACH49W_32810</name>
</gene>